<reference evidence="1" key="1">
    <citation type="submission" date="2017-03" db="EMBL/GenBank/DDBJ databases">
        <title>The mitochondrial genome of the carnivorous plant Utricularia reniformis (Lentibulariaceae): structure, comparative analysis and evolutionary landmarks.</title>
        <authorList>
            <person name="Silva S.R."/>
            <person name="Alvarenga D.O."/>
            <person name="Michael T.P."/>
            <person name="Miranda V.F.O."/>
            <person name="Varani A.M."/>
        </authorList>
    </citation>
    <scope>NUCLEOTIDE SEQUENCE</scope>
</reference>
<keyword evidence="1" id="KW-0496">Mitochondrion</keyword>
<organism evidence="1">
    <name type="scientific">Utricularia reniformis</name>
    <dbReference type="NCBI Taxonomy" id="192314"/>
    <lineage>
        <taxon>Eukaryota</taxon>
        <taxon>Viridiplantae</taxon>
        <taxon>Streptophyta</taxon>
        <taxon>Embryophyta</taxon>
        <taxon>Tracheophyta</taxon>
        <taxon>Spermatophyta</taxon>
        <taxon>Magnoliopsida</taxon>
        <taxon>eudicotyledons</taxon>
        <taxon>Gunneridae</taxon>
        <taxon>Pentapetalae</taxon>
        <taxon>asterids</taxon>
        <taxon>lamiids</taxon>
        <taxon>Lamiales</taxon>
        <taxon>Lentibulariaceae</taxon>
        <taxon>Utricularia</taxon>
    </lineage>
</organism>
<dbReference type="EMBL" id="KY774314">
    <property type="protein sequence ID" value="ART30554.1"/>
    <property type="molecule type" value="Genomic_DNA"/>
</dbReference>
<gene>
    <name evidence="1" type="ORF">AEK19_MT0278</name>
</gene>
<name>A0A1Y0AZI1_9LAMI</name>
<accession>A0A1Y0AZI1</accession>
<evidence type="ECO:0000313" key="1">
    <source>
        <dbReference type="EMBL" id="ART30554.1"/>
    </source>
</evidence>
<sequence>MEDFLTSTQCSQVALHKSFLASHHCLSSMPYSYPRE</sequence>
<geneLocation type="mitochondrion" evidence="1"/>
<proteinExistence type="predicted"/>
<protein>
    <submittedName>
        <fullName evidence="1">Uncharacterized protein</fullName>
    </submittedName>
</protein>
<dbReference type="AlphaFoldDB" id="A0A1Y0AZI1"/>